<keyword evidence="1" id="KW-1133">Transmembrane helix</keyword>
<dbReference type="Proteomes" id="UP001430306">
    <property type="component" value="Unassembled WGS sequence"/>
</dbReference>
<feature type="transmembrane region" description="Helical" evidence="1">
    <location>
        <begin position="284"/>
        <end position="308"/>
    </location>
</feature>
<sequence length="706" mass="76785">MILTWSRLRRLALKELRETLRDRRTMLTLVMMPLLVYPLLSMALNRFLLSSGMPAEKPFMVGVSDFEEQQVLQSLLNDPRSTPPDAILEVNGGRLANFEVVVPENMSAEEALSNNLLDLAVMFQQSDESPSALEIISYNGDQASQNAQRILTERIHWLQLSQATQIIQRIDPTYHSIDLRIRSIGEANSGSILGTVIPLVLVLMTITGAVYPAIDLTAGERERGTMEALMASPVPRWWLLLAKYIAVVSVAFLTAMGNLIAMFVTIKVTGLGSILAGENAGIGIAQIVQVFGLLVLFSCFFSALLLSLTSFAKSFKEAQAYLIPVMLLSLGPAMLSLMPGISLDGPLAVAPLLNIVLLARDILSGTAASTGALIAIVSTLLYAAATLGIAARLFGSDAVERTSQKSIGSILQRPSSFTPQPNINEASLTIALLLPASFVVSNGLMQWLRLASDQISVSSQLILNAVSLILVFGLIPLAATFIGRHRWKTTYRLSKSPAFAYLGVLVMAGGAWAFAHEALVLADQWGFALLSDDQIEKTRSLLDKWKTVPPWLLLITMAATPAIIEELCFRGYLFSAFRSKLKPWTTITVTAVLFGLFHVFVGSTLLVERFLPTTLLGVLLGWVAYRTGSVWPGIVLHFTHNGMLELAARYHEQLAFLGLSDADGSKHLPPQWLAIAAICVATGVAIIHWSTRNQRPTLSPPDSSIS</sequence>
<feature type="transmembrane region" description="Helical" evidence="1">
    <location>
        <begin position="584"/>
        <end position="607"/>
    </location>
</feature>
<dbReference type="NCBIfam" id="NF041647">
    <property type="entry name" value="ABC_perm_CPBP"/>
    <property type="match status" value="1"/>
</dbReference>
<dbReference type="InterPro" id="IPR003675">
    <property type="entry name" value="Rce1/LyrA-like_dom"/>
</dbReference>
<feature type="transmembrane region" description="Helical" evidence="1">
    <location>
        <begin position="498"/>
        <end position="515"/>
    </location>
</feature>
<evidence type="ECO:0000313" key="4">
    <source>
        <dbReference type="Proteomes" id="UP001430306"/>
    </source>
</evidence>
<accession>A0ABS8ND02</accession>
<feature type="transmembrane region" description="Helical" evidence="1">
    <location>
        <begin position="237"/>
        <end position="264"/>
    </location>
</feature>
<feature type="transmembrane region" description="Helical" evidence="1">
    <location>
        <begin position="320"/>
        <end position="342"/>
    </location>
</feature>
<evidence type="ECO:0000256" key="1">
    <source>
        <dbReference type="SAM" id="Phobius"/>
    </source>
</evidence>
<dbReference type="Pfam" id="PF12679">
    <property type="entry name" value="ABC2_membrane_2"/>
    <property type="match status" value="1"/>
</dbReference>
<feature type="transmembrane region" description="Helical" evidence="1">
    <location>
        <begin position="428"/>
        <end position="449"/>
    </location>
</feature>
<reference evidence="3" key="1">
    <citation type="submission" date="2021-11" db="EMBL/GenBank/DDBJ databases">
        <title>Genome sequence.</title>
        <authorList>
            <person name="Sun Q."/>
        </authorList>
    </citation>
    <scope>NUCLEOTIDE SEQUENCE</scope>
    <source>
        <strain evidence="3">JC740</strain>
    </source>
</reference>
<dbReference type="PANTHER" id="PTHR43471">
    <property type="entry name" value="ABC TRANSPORTER PERMEASE"/>
    <property type="match status" value="1"/>
</dbReference>
<name>A0ABS8ND02_9BACT</name>
<keyword evidence="1" id="KW-0472">Membrane</keyword>
<feature type="transmembrane region" description="Helical" evidence="1">
    <location>
        <begin position="461"/>
        <end position="482"/>
    </location>
</feature>
<feature type="domain" description="CAAX prenyl protease 2/Lysostaphin resistance protein A-like" evidence="2">
    <location>
        <begin position="549"/>
        <end position="643"/>
    </location>
</feature>
<organism evidence="3 4">
    <name type="scientific">Rhodopirellula halodulae</name>
    <dbReference type="NCBI Taxonomy" id="2894198"/>
    <lineage>
        <taxon>Bacteria</taxon>
        <taxon>Pseudomonadati</taxon>
        <taxon>Planctomycetota</taxon>
        <taxon>Planctomycetia</taxon>
        <taxon>Pirellulales</taxon>
        <taxon>Pirellulaceae</taxon>
        <taxon>Rhodopirellula</taxon>
    </lineage>
</organism>
<dbReference type="PANTHER" id="PTHR43471:SF3">
    <property type="entry name" value="ABC TRANSPORTER PERMEASE PROTEIN NATB"/>
    <property type="match status" value="1"/>
</dbReference>
<gene>
    <name evidence="3" type="ORF">LOC71_04040</name>
</gene>
<keyword evidence="4" id="KW-1185">Reference proteome</keyword>
<dbReference type="EMBL" id="JAJKFW010000006">
    <property type="protein sequence ID" value="MCC9641432.1"/>
    <property type="molecule type" value="Genomic_DNA"/>
</dbReference>
<proteinExistence type="predicted"/>
<feature type="transmembrane region" description="Helical" evidence="1">
    <location>
        <begin position="26"/>
        <end position="44"/>
    </location>
</feature>
<keyword evidence="1" id="KW-0812">Transmembrane</keyword>
<feature type="transmembrane region" description="Helical" evidence="1">
    <location>
        <begin position="672"/>
        <end position="689"/>
    </location>
</feature>
<feature type="transmembrane region" description="Helical" evidence="1">
    <location>
        <begin position="362"/>
        <end position="384"/>
    </location>
</feature>
<dbReference type="Pfam" id="PF02517">
    <property type="entry name" value="Rce1-like"/>
    <property type="match status" value="1"/>
</dbReference>
<evidence type="ECO:0000259" key="2">
    <source>
        <dbReference type="Pfam" id="PF02517"/>
    </source>
</evidence>
<evidence type="ECO:0000313" key="3">
    <source>
        <dbReference type="EMBL" id="MCC9641432.1"/>
    </source>
</evidence>
<protein>
    <submittedName>
        <fullName evidence="3">ABC transporter permease subunit</fullName>
    </submittedName>
</protein>
<comment type="caution">
    <text evidence="3">The sequence shown here is derived from an EMBL/GenBank/DDBJ whole genome shotgun (WGS) entry which is preliminary data.</text>
</comment>
<feature type="transmembrane region" description="Helical" evidence="1">
    <location>
        <begin position="192"/>
        <end position="216"/>
    </location>
</feature>
<dbReference type="RefSeq" id="WP_230271556.1">
    <property type="nucleotide sequence ID" value="NZ_JAJKFW010000006.1"/>
</dbReference>